<dbReference type="PIRSF" id="PIRSF004848">
    <property type="entry name" value="YBL036c_PLPDEIII"/>
    <property type="match status" value="1"/>
</dbReference>
<evidence type="ECO:0000313" key="7">
    <source>
        <dbReference type="Proteomes" id="UP000014115"/>
    </source>
</evidence>
<keyword evidence="1 2" id="KW-0663">Pyridoxal phosphate</keyword>
<dbReference type="CDD" id="cd06824">
    <property type="entry name" value="PLPDE_III_Yggs_like"/>
    <property type="match status" value="1"/>
</dbReference>
<dbReference type="PROSITE" id="PS01211">
    <property type="entry name" value="UPF0001"/>
    <property type="match status" value="1"/>
</dbReference>
<evidence type="ECO:0000256" key="3">
    <source>
        <dbReference type="PIRSR" id="PIRSR004848-1"/>
    </source>
</evidence>
<comment type="similarity">
    <text evidence="2 4">Belongs to the pyridoxal phosphate-binding protein YggS/PROSC family.</text>
</comment>
<dbReference type="InterPro" id="IPR029066">
    <property type="entry name" value="PLP-binding_barrel"/>
</dbReference>
<dbReference type="GO" id="GO:0030170">
    <property type="term" value="F:pyridoxal phosphate binding"/>
    <property type="evidence" value="ECO:0007669"/>
    <property type="project" value="UniProtKB-UniRule"/>
</dbReference>
<dbReference type="Gene3D" id="3.20.20.10">
    <property type="entry name" value="Alanine racemase"/>
    <property type="match status" value="1"/>
</dbReference>
<dbReference type="NCBIfam" id="TIGR00044">
    <property type="entry name" value="YggS family pyridoxal phosphate-dependent enzyme"/>
    <property type="match status" value="1"/>
</dbReference>
<evidence type="ECO:0000256" key="4">
    <source>
        <dbReference type="RuleBase" id="RU004514"/>
    </source>
</evidence>
<dbReference type="RefSeq" id="WP_008488769.1">
    <property type="nucleotide sequence ID" value="NZ_AMRG01000008.1"/>
</dbReference>
<dbReference type="HAMAP" id="MF_02087">
    <property type="entry name" value="PLP_homeostasis"/>
    <property type="match status" value="1"/>
</dbReference>
<evidence type="ECO:0000259" key="5">
    <source>
        <dbReference type="Pfam" id="PF01168"/>
    </source>
</evidence>
<evidence type="ECO:0000256" key="2">
    <source>
        <dbReference type="HAMAP-Rule" id="MF_02087"/>
    </source>
</evidence>
<dbReference type="Pfam" id="PF01168">
    <property type="entry name" value="Ala_racemase_N"/>
    <property type="match status" value="1"/>
</dbReference>
<dbReference type="InterPro" id="IPR011078">
    <property type="entry name" value="PyrdxlP_homeostasis"/>
</dbReference>
<accession>K2K7T9</accession>
<dbReference type="AlphaFoldDB" id="K2K7T9"/>
<organism evidence="6 7">
    <name type="scientific">Idiomarina xiamenensis 10-D-4</name>
    <dbReference type="NCBI Taxonomy" id="740709"/>
    <lineage>
        <taxon>Bacteria</taxon>
        <taxon>Pseudomonadati</taxon>
        <taxon>Pseudomonadota</taxon>
        <taxon>Gammaproteobacteria</taxon>
        <taxon>Alteromonadales</taxon>
        <taxon>Idiomarinaceae</taxon>
        <taxon>Idiomarina</taxon>
    </lineage>
</organism>
<dbReference type="EMBL" id="AMRG01000008">
    <property type="protein sequence ID" value="EKE83723.1"/>
    <property type="molecule type" value="Genomic_DNA"/>
</dbReference>
<reference evidence="6 7" key="1">
    <citation type="journal article" date="2012" name="J. Bacteriol.">
        <title>Genome Sequence of Idiomarina xiamenensis Type Strain 10-D-4.</title>
        <authorList>
            <person name="Lai Q."/>
            <person name="Wang L."/>
            <person name="Wang W."/>
            <person name="Shao Z."/>
        </authorList>
    </citation>
    <scope>NUCLEOTIDE SEQUENCE [LARGE SCALE GENOMIC DNA]</scope>
    <source>
        <strain evidence="6 7">10-D-4</strain>
    </source>
</reference>
<dbReference type="OrthoDB" id="9804072at2"/>
<proteinExistence type="inferred from homology"/>
<dbReference type="eggNOG" id="COG0325">
    <property type="taxonomic scope" value="Bacteria"/>
</dbReference>
<comment type="cofactor">
    <cofactor evidence="3">
        <name>pyridoxal 5'-phosphate</name>
        <dbReference type="ChEBI" id="CHEBI:597326"/>
    </cofactor>
</comment>
<keyword evidence="7" id="KW-1185">Reference proteome</keyword>
<comment type="caution">
    <text evidence="6">The sequence shown here is derived from an EMBL/GenBank/DDBJ whole genome shotgun (WGS) entry which is preliminary data.</text>
</comment>
<dbReference type="FunFam" id="3.20.20.10:FF:000018">
    <property type="entry name" value="Pyridoxal phosphate homeostasis protein"/>
    <property type="match status" value="1"/>
</dbReference>
<dbReference type="SUPFAM" id="SSF51419">
    <property type="entry name" value="PLP-binding barrel"/>
    <property type="match status" value="1"/>
</dbReference>
<dbReference type="STRING" id="740709.A10D4_07740"/>
<comment type="function">
    <text evidence="2">Pyridoxal 5'-phosphate (PLP)-binding protein, which is involved in PLP homeostasis.</text>
</comment>
<dbReference type="PANTHER" id="PTHR10146:SF14">
    <property type="entry name" value="PYRIDOXAL PHOSPHATE HOMEOSTASIS PROTEIN"/>
    <property type="match status" value="1"/>
</dbReference>
<dbReference type="PATRIC" id="fig|740709.3.peg.1573"/>
<evidence type="ECO:0000256" key="1">
    <source>
        <dbReference type="ARBA" id="ARBA00022898"/>
    </source>
</evidence>
<dbReference type="PANTHER" id="PTHR10146">
    <property type="entry name" value="PROLINE SYNTHETASE CO-TRANSCRIBED BACTERIAL HOMOLOG PROTEIN"/>
    <property type="match status" value="1"/>
</dbReference>
<gene>
    <name evidence="6" type="ORF">A10D4_07740</name>
</gene>
<dbReference type="Proteomes" id="UP000014115">
    <property type="component" value="Unassembled WGS sequence"/>
</dbReference>
<feature type="modified residue" description="N6-(pyridoxal phosphate)lysine" evidence="2 3">
    <location>
        <position position="37"/>
    </location>
</feature>
<feature type="domain" description="Alanine racemase N-terminal" evidence="5">
    <location>
        <begin position="9"/>
        <end position="225"/>
    </location>
</feature>
<dbReference type="InterPro" id="IPR001608">
    <property type="entry name" value="Ala_racemase_N"/>
</dbReference>
<sequence length="226" mass="24784">MSNKIADNLTQVRAEIRQAAAAAQRDAADINLVAVSKTKPADAIEQAYAAGQRAFGENYVQEGVAKVQQLQTVCSDIVWHFIGPIQSNKSRDVAEHFDWVQSIDRDKIAKRLNQQRPSHLPPLQVLIQVNIDDESSKSGVQPEQLIGLAQFIVEHCDRLCLRGIMAIPSKHADEHSYSAMRTLFSALATQYDQVDTLSMGMSQDLQQAIAGGATMVRIGSAIFGAR</sequence>
<evidence type="ECO:0000313" key="6">
    <source>
        <dbReference type="EMBL" id="EKE83723.1"/>
    </source>
</evidence>
<protein>
    <recommendedName>
        <fullName evidence="2">Pyridoxal phosphate homeostasis protein</fullName>
        <shortName evidence="2">PLP homeostasis protein</shortName>
    </recommendedName>
</protein>
<name>K2K7T9_9GAMM</name>